<gene>
    <name evidence="4" type="ORF">Ciccas_003504</name>
</gene>
<reference evidence="4 5" key="1">
    <citation type="submission" date="2024-11" db="EMBL/GenBank/DDBJ databases">
        <title>Adaptive evolution of stress response genes in parasites aligns with host niche diversity.</title>
        <authorList>
            <person name="Hahn C."/>
            <person name="Resl P."/>
        </authorList>
    </citation>
    <scope>NUCLEOTIDE SEQUENCE [LARGE SCALE GENOMIC DNA]</scope>
    <source>
        <strain evidence="4">EGGRZ-B1_66</strain>
        <tissue evidence="4">Body</tissue>
    </source>
</reference>
<dbReference type="InterPro" id="IPR008993">
    <property type="entry name" value="TIMP-like_OB-fold"/>
</dbReference>
<dbReference type="Proteomes" id="UP001626550">
    <property type="component" value="Unassembled WGS sequence"/>
</dbReference>
<sequence length="286" mass="32554">MKHSLLRKTTGQRFVRLSAEPNDKANFCFNFSEKTNDIAFQHLLKLNNHNIFANVGAESAVFLGEVLADQQYRDAVRYEISLKEVWKAEDPANKFLASTVGPVQIDMNIWVPKKAQENAPAGCMCPRLENGNKYLFFAHVLQKPHMGKMELQLVPEPHAIIPWREYMRGRLTKMITREKRNGCANVPGPRGGARVNNPIQTPQRMFPNRLEAQARRRLMRESPLPIQAVDPASQLNSNPYLSYTSRNTPGLNAYQPHGGYNGGTNANHYNSGYDNYPNRYYAARKH</sequence>
<proteinExistence type="predicted"/>
<name>A0ABD2QE67_9PLAT</name>
<keyword evidence="5" id="KW-1185">Reference proteome</keyword>
<dbReference type="InterPro" id="IPR001134">
    <property type="entry name" value="Netrin_domain"/>
</dbReference>
<evidence type="ECO:0000313" key="5">
    <source>
        <dbReference type="Proteomes" id="UP001626550"/>
    </source>
</evidence>
<comment type="caution">
    <text evidence="4">The sequence shown here is derived from an EMBL/GenBank/DDBJ whole genome shotgun (WGS) entry which is preliminary data.</text>
</comment>
<dbReference type="SUPFAM" id="SSF50242">
    <property type="entry name" value="TIMP-like"/>
    <property type="match status" value="1"/>
</dbReference>
<feature type="domain" description="NTR" evidence="3">
    <location>
        <begin position="28"/>
        <end position="183"/>
    </location>
</feature>
<evidence type="ECO:0000313" key="4">
    <source>
        <dbReference type="EMBL" id="KAL3317834.1"/>
    </source>
</evidence>
<organism evidence="4 5">
    <name type="scientific">Cichlidogyrus casuarinus</name>
    <dbReference type="NCBI Taxonomy" id="1844966"/>
    <lineage>
        <taxon>Eukaryota</taxon>
        <taxon>Metazoa</taxon>
        <taxon>Spiralia</taxon>
        <taxon>Lophotrochozoa</taxon>
        <taxon>Platyhelminthes</taxon>
        <taxon>Monogenea</taxon>
        <taxon>Monopisthocotylea</taxon>
        <taxon>Dactylogyridea</taxon>
        <taxon>Ancyrocephalidae</taxon>
        <taxon>Cichlidogyrus</taxon>
    </lineage>
</organism>
<dbReference type="PROSITE" id="PS50189">
    <property type="entry name" value="NTR"/>
    <property type="match status" value="1"/>
</dbReference>
<protein>
    <recommendedName>
        <fullName evidence="3">NTR domain-containing protein</fullName>
    </recommendedName>
</protein>
<evidence type="ECO:0000259" key="3">
    <source>
        <dbReference type="PROSITE" id="PS50189"/>
    </source>
</evidence>
<evidence type="ECO:0000256" key="2">
    <source>
        <dbReference type="SAM" id="MobiDB-lite"/>
    </source>
</evidence>
<keyword evidence="1" id="KW-1015">Disulfide bond</keyword>
<evidence type="ECO:0000256" key="1">
    <source>
        <dbReference type="ARBA" id="ARBA00023157"/>
    </source>
</evidence>
<accession>A0ABD2QE67</accession>
<dbReference type="Gene3D" id="2.40.50.120">
    <property type="match status" value="1"/>
</dbReference>
<dbReference type="EMBL" id="JBJKFK010000322">
    <property type="protein sequence ID" value="KAL3317834.1"/>
    <property type="molecule type" value="Genomic_DNA"/>
</dbReference>
<feature type="region of interest" description="Disordered" evidence="2">
    <location>
        <begin position="181"/>
        <end position="200"/>
    </location>
</feature>
<dbReference type="AlphaFoldDB" id="A0ABD2QE67"/>